<proteinExistence type="predicted"/>
<name>A0ABP7QYM1_9SPHI</name>
<dbReference type="RefSeq" id="WP_259086810.1">
    <property type="nucleotide sequence ID" value="NZ_BAAAZC010000031.1"/>
</dbReference>
<gene>
    <name evidence="1" type="ORF">GCM10022210_49340</name>
</gene>
<evidence type="ECO:0000313" key="1">
    <source>
        <dbReference type="EMBL" id="GAA3990003.1"/>
    </source>
</evidence>
<accession>A0ABP7QYM1</accession>
<protein>
    <submittedName>
        <fullName evidence="1">Uncharacterized protein</fullName>
    </submittedName>
</protein>
<comment type="caution">
    <text evidence="1">The sequence shown here is derived from an EMBL/GenBank/DDBJ whole genome shotgun (WGS) entry which is preliminary data.</text>
</comment>
<evidence type="ECO:0000313" key="2">
    <source>
        <dbReference type="Proteomes" id="UP001500742"/>
    </source>
</evidence>
<keyword evidence="2" id="KW-1185">Reference proteome</keyword>
<reference evidence="2" key="1">
    <citation type="journal article" date="2019" name="Int. J. Syst. Evol. Microbiol.">
        <title>The Global Catalogue of Microorganisms (GCM) 10K type strain sequencing project: providing services to taxonomists for standard genome sequencing and annotation.</title>
        <authorList>
            <consortium name="The Broad Institute Genomics Platform"/>
            <consortium name="The Broad Institute Genome Sequencing Center for Infectious Disease"/>
            <person name="Wu L."/>
            <person name="Ma J."/>
        </authorList>
    </citation>
    <scope>NUCLEOTIDE SEQUENCE [LARGE SCALE GENOMIC DNA]</scope>
    <source>
        <strain evidence="2">JCM 16601</strain>
    </source>
</reference>
<dbReference type="Proteomes" id="UP001500742">
    <property type="component" value="Unassembled WGS sequence"/>
</dbReference>
<organism evidence="1 2">
    <name type="scientific">Mucilaginibacter dorajii</name>
    <dbReference type="NCBI Taxonomy" id="692994"/>
    <lineage>
        <taxon>Bacteria</taxon>
        <taxon>Pseudomonadati</taxon>
        <taxon>Bacteroidota</taxon>
        <taxon>Sphingobacteriia</taxon>
        <taxon>Sphingobacteriales</taxon>
        <taxon>Sphingobacteriaceae</taxon>
        <taxon>Mucilaginibacter</taxon>
    </lineage>
</organism>
<sequence>MVFPGIGLGGCKKWEKTSTWENLNPEKAGGPTMRLNHSYDESKPSSGWNTNNMAGAAHFRGGECISTAMKTGDLATKLK</sequence>
<dbReference type="EMBL" id="BAAAZC010000031">
    <property type="protein sequence ID" value="GAA3990003.1"/>
    <property type="molecule type" value="Genomic_DNA"/>
</dbReference>